<dbReference type="InterPro" id="IPR012340">
    <property type="entry name" value="NA-bd_OB-fold"/>
</dbReference>
<dbReference type="EnsemblPlants" id="Bo6g043650.1">
    <property type="protein sequence ID" value="Bo6g043650.1"/>
    <property type="gene ID" value="Bo6g043650"/>
</dbReference>
<dbReference type="PANTHER" id="PTHR47165:SF4">
    <property type="entry name" value="OS03G0429900 PROTEIN"/>
    <property type="match status" value="1"/>
</dbReference>
<evidence type="ECO:0000313" key="1">
    <source>
        <dbReference type="EnsemblPlants" id="Bo6g043650.1"/>
    </source>
</evidence>
<dbReference type="AlphaFoldDB" id="A0A0D3CRM6"/>
<dbReference type="eggNOG" id="ENOG502SVRZ">
    <property type="taxonomic scope" value="Eukaryota"/>
</dbReference>
<organism evidence="1 2">
    <name type="scientific">Brassica oleracea var. oleracea</name>
    <dbReference type="NCBI Taxonomy" id="109376"/>
    <lineage>
        <taxon>Eukaryota</taxon>
        <taxon>Viridiplantae</taxon>
        <taxon>Streptophyta</taxon>
        <taxon>Embryophyta</taxon>
        <taxon>Tracheophyta</taxon>
        <taxon>Spermatophyta</taxon>
        <taxon>Magnoliopsida</taxon>
        <taxon>eudicotyledons</taxon>
        <taxon>Gunneridae</taxon>
        <taxon>Pentapetalae</taxon>
        <taxon>rosids</taxon>
        <taxon>malvids</taxon>
        <taxon>Brassicales</taxon>
        <taxon>Brassicaceae</taxon>
        <taxon>Brassiceae</taxon>
        <taxon>Brassica</taxon>
    </lineage>
</organism>
<evidence type="ECO:0000313" key="2">
    <source>
        <dbReference type="Proteomes" id="UP000032141"/>
    </source>
</evidence>
<sequence length="340" mass="38502">MAITRIFFSDLKSGGKYSSVIEARSGQRDSSANVQVHLNQVVHSRRSVGVSLLFKLPDNMNRLMQHLFQAGISSSEPSGSFAARIKMWAGRSIRPKFARTEAMHVCFVRCATQGRITRLLRYWEARNLKHGGDLMWVDMLMVDVSATIMQATIYANRIPRFRSKLASGKMYSISGFDVARCAQNYRLSKSPLLIRFNDLTDFDELTEPVSPLPEKGFRFSNQSELAGLANPNAQLPEYCERYSWRQELATIKLDNETTVTLSLFDAQAVSFHKKLEDMHGDPRVLVTMDTMSKTRSNEVITNIDLLNELKDGGLTVDAELARLKEMEGDCEESTNKERTR</sequence>
<dbReference type="Proteomes" id="UP000032141">
    <property type="component" value="Chromosome C6"/>
</dbReference>
<dbReference type="OMA" id="PEYCERY"/>
<evidence type="ECO:0008006" key="3">
    <source>
        <dbReference type="Google" id="ProtNLM"/>
    </source>
</evidence>
<reference evidence="1 2" key="1">
    <citation type="journal article" date="2014" name="Genome Biol.">
        <title>Transcriptome and methylome profiling reveals relics of genome dominance in the mesopolyploid Brassica oleracea.</title>
        <authorList>
            <person name="Parkin I.A."/>
            <person name="Koh C."/>
            <person name="Tang H."/>
            <person name="Robinson S.J."/>
            <person name="Kagale S."/>
            <person name="Clarke W.E."/>
            <person name="Town C.D."/>
            <person name="Nixon J."/>
            <person name="Krishnakumar V."/>
            <person name="Bidwell S.L."/>
            <person name="Denoeud F."/>
            <person name="Belcram H."/>
            <person name="Links M.G."/>
            <person name="Just J."/>
            <person name="Clarke C."/>
            <person name="Bender T."/>
            <person name="Huebert T."/>
            <person name="Mason A.S."/>
            <person name="Pires J.C."/>
            <person name="Barker G."/>
            <person name="Moore J."/>
            <person name="Walley P.G."/>
            <person name="Manoli S."/>
            <person name="Batley J."/>
            <person name="Edwards D."/>
            <person name="Nelson M.N."/>
            <person name="Wang X."/>
            <person name="Paterson A.H."/>
            <person name="King G."/>
            <person name="Bancroft I."/>
            <person name="Chalhoub B."/>
            <person name="Sharpe A.G."/>
        </authorList>
    </citation>
    <scope>NUCLEOTIDE SEQUENCE</scope>
    <source>
        <strain evidence="1 2">cv. TO1000</strain>
    </source>
</reference>
<dbReference type="CDD" id="cd04480">
    <property type="entry name" value="RPA1_DBD_A_like"/>
    <property type="match status" value="1"/>
</dbReference>
<dbReference type="PANTHER" id="PTHR47165">
    <property type="entry name" value="OS03G0429900 PROTEIN"/>
    <property type="match status" value="1"/>
</dbReference>
<keyword evidence="2" id="KW-1185">Reference proteome</keyword>
<accession>A0A0D3CRM6</accession>
<protein>
    <recommendedName>
        <fullName evidence="3">Replication factor A C-terminal domain-containing protein</fullName>
    </recommendedName>
</protein>
<reference evidence="1" key="2">
    <citation type="submission" date="2015-03" db="UniProtKB">
        <authorList>
            <consortium name="EnsemblPlants"/>
        </authorList>
    </citation>
    <scope>IDENTIFICATION</scope>
</reference>
<dbReference type="Gene3D" id="2.40.50.140">
    <property type="entry name" value="Nucleic acid-binding proteins"/>
    <property type="match status" value="1"/>
</dbReference>
<proteinExistence type="predicted"/>
<name>A0A0D3CRM6_BRAOL</name>
<dbReference type="HOGENOM" id="CLU_817230_0_0_1"/>
<dbReference type="Gramene" id="Bo6g043650.1">
    <property type="protein sequence ID" value="Bo6g043650.1"/>
    <property type="gene ID" value="Bo6g043650"/>
</dbReference>